<dbReference type="AlphaFoldDB" id="A0A0B2WTH6"/>
<evidence type="ECO:0000256" key="2">
    <source>
        <dbReference type="SAM" id="SignalP"/>
    </source>
</evidence>
<evidence type="ECO:0000313" key="4">
    <source>
        <dbReference type="Proteomes" id="UP000030816"/>
    </source>
</evidence>
<feature type="compositionally biased region" description="Basic and acidic residues" evidence="1">
    <location>
        <begin position="141"/>
        <end position="159"/>
    </location>
</feature>
<evidence type="ECO:0000256" key="1">
    <source>
        <dbReference type="SAM" id="MobiDB-lite"/>
    </source>
</evidence>
<comment type="caution">
    <text evidence="3">The sequence shown here is derived from an EMBL/GenBank/DDBJ whole genome shotgun (WGS) entry which is preliminary data.</text>
</comment>
<feature type="compositionally biased region" description="Low complexity" evidence="1">
    <location>
        <begin position="288"/>
        <end position="302"/>
    </location>
</feature>
<dbReference type="GeneID" id="63739395"/>
<proteinExistence type="predicted"/>
<feature type="compositionally biased region" description="Polar residues" evidence="1">
    <location>
        <begin position="160"/>
        <end position="173"/>
    </location>
</feature>
<protein>
    <submittedName>
        <fullName evidence="3">Uncharacterized protein</fullName>
    </submittedName>
</protein>
<dbReference type="Proteomes" id="UP000030816">
    <property type="component" value="Unassembled WGS sequence"/>
</dbReference>
<keyword evidence="2" id="KW-0732">Signal</keyword>
<feature type="compositionally biased region" description="Polar residues" evidence="1">
    <location>
        <begin position="180"/>
        <end position="189"/>
    </location>
</feature>
<dbReference type="HOGENOM" id="CLU_659021_0_0_1"/>
<feature type="region of interest" description="Disordered" evidence="1">
    <location>
        <begin position="27"/>
        <end position="344"/>
    </location>
</feature>
<reference evidence="3 4" key="1">
    <citation type="journal article" date="2014" name="Proc. Natl. Acad. Sci. U.S.A.">
        <title>Trajectory and genomic determinants of fungal-pathogen speciation and host adaptation.</title>
        <authorList>
            <person name="Hu X."/>
            <person name="Xiao G."/>
            <person name="Zheng P."/>
            <person name="Shang Y."/>
            <person name="Su Y."/>
            <person name="Zhang X."/>
            <person name="Liu X."/>
            <person name="Zhan S."/>
            <person name="St Leger R.J."/>
            <person name="Wang C."/>
        </authorList>
    </citation>
    <scope>NUCLEOTIDE SEQUENCE [LARGE SCALE GENOMIC DNA]</scope>
    <source>
        <strain evidence="3 4">ARSEF 1941</strain>
    </source>
</reference>
<feature type="compositionally biased region" description="Acidic residues" evidence="1">
    <location>
        <begin position="190"/>
        <end position="206"/>
    </location>
</feature>
<feature type="compositionally biased region" description="Polar residues" evidence="1">
    <location>
        <begin position="249"/>
        <end position="287"/>
    </location>
</feature>
<feature type="chain" id="PRO_5002079552" evidence="2">
    <location>
        <begin position="18"/>
        <end position="417"/>
    </location>
</feature>
<sequence>MKSHALLISLLAGSALALPSAPRALGRRYDAQQEPTLLPHAPAAQESGASNSQDDLKPQVEAQPEPTLLPHAPAAQESVASNGQDDLKPQVDIPEDSQKSGDDTCDESVGAVKEGTSDTEGLQKHEQEGTGFPALETNPESDVKINNHLGDFETPDKQAETGSTTEATPQSVQEPDPNGNEVSQGNVDNSEVDDDSGSCDNDDSDVSGDGIGNGSGGSEGSDQGEVASNLPTNPESMPEPDTNADEGSDNQGEVASNLPTKPESTPESNTNADEGSDNQGEMASNLQTPESTPESTPEPNTNADEVEHDEKGESCDDDNNVDDKDQMSTSSRSKDEMNSNGGANCDIGKGMSTYLDCLADSVVIPPSATVDKQKCKDRILGRIQITPGLQEQSAENQQKWVEEKFRKCVGEYDIKRR</sequence>
<feature type="compositionally biased region" description="Gly residues" evidence="1">
    <location>
        <begin position="209"/>
        <end position="219"/>
    </location>
</feature>
<evidence type="ECO:0000313" key="3">
    <source>
        <dbReference type="EMBL" id="KHN97343.1"/>
    </source>
</evidence>
<name>A0A0B2WTH6_METAS</name>
<accession>A0A0B2WTH6</accession>
<feature type="signal peptide" evidence="2">
    <location>
        <begin position="1"/>
        <end position="17"/>
    </location>
</feature>
<keyword evidence="4" id="KW-1185">Reference proteome</keyword>
<dbReference type="RefSeq" id="XP_040678409.1">
    <property type="nucleotide sequence ID" value="XM_040823738.1"/>
</dbReference>
<gene>
    <name evidence="3" type="ORF">MAM_04940</name>
</gene>
<organism evidence="3 4">
    <name type="scientific">Metarhizium album (strain ARSEF 1941)</name>
    <dbReference type="NCBI Taxonomy" id="1081103"/>
    <lineage>
        <taxon>Eukaryota</taxon>
        <taxon>Fungi</taxon>
        <taxon>Dikarya</taxon>
        <taxon>Ascomycota</taxon>
        <taxon>Pezizomycotina</taxon>
        <taxon>Sordariomycetes</taxon>
        <taxon>Hypocreomycetidae</taxon>
        <taxon>Hypocreales</taxon>
        <taxon>Clavicipitaceae</taxon>
        <taxon>Metarhizium</taxon>
    </lineage>
</organism>
<feature type="compositionally biased region" description="Basic and acidic residues" evidence="1">
    <location>
        <begin position="321"/>
        <end position="337"/>
    </location>
</feature>
<dbReference type="EMBL" id="AZHE01000011">
    <property type="protein sequence ID" value="KHN97343.1"/>
    <property type="molecule type" value="Genomic_DNA"/>
</dbReference>